<keyword evidence="3" id="KW-1185">Reference proteome</keyword>
<reference evidence="2" key="2">
    <citation type="journal article" date="2022" name="Microb. Genom.">
        <title>A chromosome-scale genome assembly of the tomato pathogen Cladosporium fulvum reveals a compartmentalized genome architecture and the presence of a dispensable chromosome.</title>
        <authorList>
            <person name="Zaccaron A.Z."/>
            <person name="Chen L.H."/>
            <person name="Samaras A."/>
            <person name="Stergiopoulos I."/>
        </authorList>
    </citation>
    <scope>NUCLEOTIDE SEQUENCE</scope>
    <source>
        <strain evidence="2">Race5_Kim</strain>
    </source>
</reference>
<reference evidence="2" key="1">
    <citation type="submission" date="2021-12" db="EMBL/GenBank/DDBJ databases">
        <authorList>
            <person name="Zaccaron A."/>
            <person name="Stergiopoulos I."/>
        </authorList>
    </citation>
    <scope>NUCLEOTIDE SEQUENCE</scope>
    <source>
        <strain evidence="2">Race5_Kim</strain>
    </source>
</reference>
<evidence type="ECO:0000313" key="3">
    <source>
        <dbReference type="Proteomes" id="UP000756132"/>
    </source>
</evidence>
<evidence type="ECO:0000313" key="2">
    <source>
        <dbReference type="EMBL" id="UJO13847.1"/>
    </source>
</evidence>
<dbReference type="GeneID" id="71983049"/>
<dbReference type="EMBL" id="CP090164">
    <property type="protein sequence ID" value="UJO13847.1"/>
    <property type="molecule type" value="Genomic_DNA"/>
</dbReference>
<dbReference type="RefSeq" id="XP_047758213.1">
    <property type="nucleotide sequence ID" value="XM_047902319.1"/>
</dbReference>
<protein>
    <submittedName>
        <fullName evidence="2">Uncharacterized protein</fullName>
    </submittedName>
</protein>
<dbReference type="OrthoDB" id="10629570at2759"/>
<evidence type="ECO:0000256" key="1">
    <source>
        <dbReference type="SAM" id="MobiDB-lite"/>
    </source>
</evidence>
<dbReference type="Proteomes" id="UP000756132">
    <property type="component" value="Chromosome 2"/>
</dbReference>
<sequence length="104" mass="11972">MSILYDILVAEQLREIPQPRQTREQLLEKYYQSKMYSDKSAKSTKSDSSSIVSKDSTMSTAQLIKKKCTPRLKSSQEKSAGEKQAERRADRPRNETFASYFALK</sequence>
<dbReference type="KEGG" id="ffu:CLAFUR5_03171"/>
<feature type="region of interest" description="Disordered" evidence="1">
    <location>
        <begin position="35"/>
        <end position="104"/>
    </location>
</feature>
<feature type="compositionally biased region" description="Basic and acidic residues" evidence="1">
    <location>
        <begin position="74"/>
        <end position="94"/>
    </location>
</feature>
<dbReference type="AlphaFoldDB" id="A0A9Q8P5K1"/>
<name>A0A9Q8P5K1_PASFU</name>
<organism evidence="2 3">
    <name type="scientific">Passalora fulva</name>
    <name type="common">Tomato leaf mold</name>
    <name type="synonym">Cladosporium fulvum</name>
    <dbReference type="NCBI Taxonomy" id="5499"/>
    <lineage>
        <taxon>Eukaryota</taxon>
        <taxon>Fungi</taxon>
        <taxon>Dikarya</taxon>
        <taxon>Ascomycota</taxon>
        <taxon>Pezizomycotina</taxon>
        <taxon>Dothideomycetes</taxon>
        <taxon>Dothideomycetidae</taxon>
        <taxon>Mycosphaerellales</taxon>
        <taxon>Mycosphaerellaceae</taxon>
        <taxon>Fulvia</taxon>
    </lineage>
</organism>
<feature type="compositionally biased region" description="Low complexity" evidence="1">
    <location>
        <begin position="46"/>
        <end position="60"/>
    </location>
</feature>
<feature type="compositionally biased region" description="Basic and acidic residues" evidence="1">
    <location>
        <begin position="36"/>
        <end position="45"/>
    </location>
</feature>
<proteinExistence type="predicted"/>
<gene>
    <name evidence="2" type="ORF">CLAFUR5_03171</name>
</gene>
<accession>A0A9Q8P5K1</accession>